<dbReference type="InParanoid" id="A0A1Y2EDW0"/>
<name>A0A1Y2EDW0_9PEZI</name>
<dbReference type="EMBL" id="MCFJ01000002">
    <property type="protein sequence ID" value="ORY69750.1"/>
    <property type="molecule type" value="Genomic_DNA"/>
</dbReference>
<comment type="caution">
    <text evidence="1">The sequence shown here is derived from an EMBL/GenBank/DDBJ whole genome shotgun (WGS) entry which is preliminary data.</text>
</comment>
<dbReference type="AlphaFoldDB" id="A0A1Y2EDW0"/>
<keyword evidence="2" id="KW-1185">Reference proteome</keyword>
<dbReference type="GeneID" id="63781977"/>
<protein>
    <submittedName>
        <fullName evidence="1">Uncharacterized protein</fullName>
    </submittedName>
</protein>
<proteinExistence type="predicted"/>
<dbReference type="Proteomes" id="UP000193689">
    <property type="component" value="Unassembled WGS sequence"/>
</dbReference>
<evidence type="ECO:0000313" key="1">
    <source>
        <dbReference type="EMBL" id="ORY69750.1"/>
    </source>
</evidence>
<sequence length="160" mass="18457">MGKLALHCSFGDPTIVVMRLMAISNACLKSRCQDIYWLQSIRAAMKLIYGFWQKLPKQARAKVNDPSELMASGSIIAVFNSRTRSRNNVEPIETVSSSRCMPRRARRIPEDYTQRVRAWRLVMVKSQIRHRDDEHFPSGKRARRVLASRASIGSRRGWPR</sequence>
<dbReference type="RefSeq" id="XP_040719700.1">
    <property type="nucleotide sequence ID" value="XM_040865765.1"/>
</dbReference>
<organism evidence="1 2">
    <name type="scientific">Pseudomassariella vexata</name>
    <dbReference type="NCBI Taxonomy" id="1141098"/>
    <lineage>
        <taxon>Eukaryota</taxon>
        <taxon>Fungi</taxon>
        <taxon>Dikarya</taxon>
        <taxon>Ascomycota</taxon>
        <taxon>Pezizomycotina</taxon>
        <taxon>Sordariomycetes</taxon>
        <taxon>Xylariomycetidae</taxon>
        <taxon>Amphisphaeriales</taxon>
        <taxon>Pseudomassariaceae</taxon>
        <taxon>Pseudomassariella</taxon>
    </lineage>
</organism>
<evidence type="ECO:0000313" key="2">
    <source>
        <dbReference type="Proteomes" id="UP000193689"/>
    </source>
</evidence>
<gene>
    <name evidence="1" type="ORF">BCR38DRAFT_91730</name>
</gene>
<reference evidence="1 2" key="1">
    <citation type="submission" date="2016-07" db="EMBL/GenBank/DDBJ databases">
        <title>Pervasive Adenine N6-methylation of Active Genes in Fungi.</title>
        <authorList>
            <consortium name="DOE Joint Genome Institute"/>
            <person name="Mondo S.J."/>
            <person name="Dannebaum R.O."/>
            <person name="Kuo R.C."/>
            <person name="Labutti K."/>
            <person name="Haridas S."/>
            <person name="Kuo A."/>
            <person name="Salamov A."/>
            <person name="Ahrendt S.R."/>
            <person name="Lipzen A."/>
            <person name="Sullivan W."/>
            <person name="Andreopoulos W.B."/>
            <person name="Clum A."/>
            <person name="Lindquist E."/>
            <person name="Daum C."/>
            <person name="Ramamoorthy G.K."/>
            <person name="Gryganskyi A."/>
            <person name="Culley D."/>
            <person name="Magnuson J.K."/>
            <person name="James T.Y."/>
            <person name="O'Malley M.A."/>
            <person name="Stajich J.E."/>
            <person name="Spatafora J.W."/>
            <person name="Visel A."/>
            <person name="Grigoriev I.V."/>
        </authorList>
    </citation>
    <scope>NUCLEOTIDE SEQUENCE [LARGE SCALE GENOMIC DNA]</scope>
    <source>
        <strain evidence="1 2">CBS 129021</strain>
    </source>
</reference>
<accession>A0A1Y2EDW0</accession>